<accession>A0A7X0VD75</accession>
<dbReference type="InterPro" id="IPR001764">
    <property type="entry name" value="Glyco_hydro_3_N"/>
</dbReference>
<dbReference type="NCBIfam" id="NF003740">
    <property type="entry name" value="PRK05337.1"/>
    <property type="match status" value="1"/>
</dbReference>
<evidence type="ECO:0000313" key="8">
    <source>
        <dbReference type="Proteomes" id="UP000547209"/>
    </source>
</evidence>
<evidence type="ECO:0000256" key="2">
    <source>
        <dbReference type="ARBA" id="ARBA00005336"/>
    </source>
</evidence>
<dbReference type="AlphaFoldDB" id="A0A7X0VD75"/>
<dbReference type="GO" id="GO:0004563">
    <property type="term" value="F:beta-N-acetylhexosaminidase activity"/>
    <property type="evidence" value="ECO:0007669"/>
    <property type="project" value="UniProtKB-EC"/>
</dbReference>
<dbReference type="PANTHER" id="PTHR30480">
    <property type="entry name" value="BETA-HEXOSAMINIDASE-RELATED"/>
    <property type="match status" value="1"/>
</dbReference>
<reference evidence="7 8" key="1">
    <citation type="submission" date="2020-08" db="EMBL/GenBank/DDBJ databases">
        <title>Cohnella phylogeny.</title>
        <authorList>
            <person name="Dunlap C."/>
        </authorList>
    </citation>
    <scope>NUCLEOTIDE SEQUENCE [LARGE SCALE GENOMIC DNA]</scope>
    <source>
        <strain evidence="7 8">DSM 28246</strain>
    </source>
</reference>
<keyword evidence="4 7" id="KW-0378">Hydrolase</keyword>
<proteinExistence type="inferred from homology"/>
<dbReference type="GO" id="GO:0009254">
    <property type="term" value="P:peptidoglycan turnover"/>
    <property type="evidence" value="ECO:0007669"/>
    <property type="project" value="TreeGrafter"/>
</dbReference>
<dbReference type="Gene3D" id="3.20.20.300">
    <property type="entry name" value="Glycoside hydrolase, family 3, N-terminal domain"/>
    <property type="match status" value="1"/>
</dbReference>
<comment type="similarity">
    <text evidence="2">Belongs to the glycosyl hydrolase 3 family.</text>
</comment>
<comment type="caution">
    <text evidence="7">The sequence shown here is derived from an EMBL/GenBank/DDBJ whole genome shotgun (WGS) entry which is preliminary data.</text>
</comment>
<evidence type="ECO:0000313" key="7">
    <source>
        <dbReference type="EMBL" id="MBB6669697.1"/>
    </source>
</evidence>
<evidence type="ECO:0000256" key="4">
    <source>
        <dbReference type="ARBA" id="ARBA00022801"/>
    </source>
</evidence>
<dbReference type="InterPro" id="IPR017853">
    <property type="entry name" value="GH"/>
</dbReference>
<gene>
    <name evidence="7" type="primary">nagZ</name>
    <name evidence="7" type="ORF">H7C19_03245</name>
</gene>
<dbReference type="SUPFAM" id="SSF51445">
    <property type="entry name" value="(Trans)glycosidases"/>
    <property type="match status" value="1"/>
</dbReference>
<dbReference type="PANTHER" id="PTHR30480:SF13">
    <property type="entry name" value="BETA-HEXOSAMINIDASE"/>
    <property type="match status" value="1"/>
</dbReference>
<comment type="catalytic activity">
    <reaction evidence="1">
        <text>Hydrolysis of terminal non-reducing N-acetyl-D-hexosamine residues in N-acetyl-beta-D-hexosaminides.</text>
        <dbReference type="EC" id="3.2.1.52"/>
    </reaction>
</comment>
<dbReference type="Proteomes" id="UP000547209">
    <property type="component" value="Unassembled WGS sequence"/>
</dbReference>
<sequence length="543" mass="58444">MTHHLAKNMRLEQKVGQLFMCGFSDTVPNEPILRLIREYGIGGVNYFRRNVRDPAQAAALSAALQQASEVPLLVSIDQEGGMVAGIERGVTLMPGNMALGATRDTDGVYRAALIAGRELRAMGINMDFAPCLDVNNNPDNPVIGVRSYGESPDLVARMGAAAVRGYRDAGVTATVKHFPGHGDTNVDSHQALPLVAHDRQRLHEVELMPFKAAIAVGVDAIMTAHVVFPAYEDRSIPATLSPRILTGLLREELGFEGLITTDCLEMNAIWKGVGVGEGAVMAVEAGADLVLISHRIELQIEGIEAVIAAVRSGRISEARIDASVERLLRVKERRGLFRQPDAAAKPDLHDVVATEASLAVAKSLSERSVTLVKREGRFPLRPDAGTYVVWPDMRPVSETAEPAGQETTLGRVLSQRLTEVKEQVIDVEPSDEQIASVLAGSQGYAQIVVATYNAGFSEGQRRLVRALAERSGTDLIVASLRIPYDLASFPQVKTYLACYENKPLAIRSLARVLTGEIPATGRLPASVGAYQAESSPAGQPEIL</sequence>
<keyword evidence="5 7" id="KW-0326">Glycosidase</keyword>
<feature type="domain" description="Glycoside hydrolase family 3 N-terminal" evidence="6">
    <location>
        <begin position="11"/>
        <end position="330"/>
    </location>
</feature>
<dbReference type="Pfam" id="PF00933">
    <property type="entry name" value="Glyco_hydro_3"/>
    <property type="match status" value="1"/>
</dbReference>
<protein>
    <recommendedName>
        <fullName evidence="3">beta-N-acetylhexosaminidase</fullName>
        <ecNumber evidence="3">3.2.1.52</ecNumber>
    </recommendedName>
</protein>
<keyword evidence="8" id="KW-1185">Reference proteome</keyword>
<evidence type="ECO:0000256" key="1">
    <source>
        <dbReference type="ARBA" id="ARBA00001231"/>
    </source>
</evidence>
<dbReference type="InterPro" id="IPR036962">
    <property type="entry name" value="Glyco_hydro_3_N_sf"/>
</dbReference>
<organism evidence="7 8">
    <name type="scientific">Cohnella nanjingensis</name>
    <dbReference type="NCBI Taxonomy" id="1387779"/>
    <lineage>
        <taxon>Bacteria</taxon>
        <taxon>Bacillati</taxon>
        <taxon>Bacillota</taxon>
        <taxon>Bacilli</taxon>
        <taxon>Bacillales</taxon>
        <taxon>Paenibacillaceae</taxon>
        <taxon>Cohnella</taxon>
    </lineage>
</organism>
<dbReference type="GO" id="GO:0005975">
    <property type="term" value="P:carbohydrate metabolic process"/>
    <property type="evidence" value="ECO:0007669"/>
    <property type="project" value="InterPro"/>
</dbReference>
<evidence type="ECO:0000256" key="5">
    <source>
        <dbReference type="ARBA" id="ARBA00023295"/>
    </source>
</evidence>
<dbReference type="Gene3D" id="3.40.50.1700">
    <property type="entry name" value="Glycoside hydrolase family 3 C-terminal domain"/>
    <property type="match status" value="1"/>
</dbReference>
<dbReference type="EMBL" id="JACJVP010000004">
    <property type="protein sequence ID" value="MBB6669697.1"/>
    <property type="molecule type" value="Genomic_DNA"/>
</dbReference>
<dbReference type="InterPro" id="IPR050226">
    <property type="entry name" value="NagZ_Beta-hexosaminidase"/>
</dbReference>
<name>A0A7X0VD75_9BACL</name>
<dbReference type="EC" id="3.2.1.52" evidence="3"/>
<dbReference type="InterPro" id="IPR036881">
    <property type="entry name" value="Glyco_hydro_3_C_sf"/>
</dbReference>
<evidence type="ECO:0000256" key="3">
    <source>
        <dbReference type="ARBA" id="ARBA00012663"/>
    </source>
</evidence>
<dbReference type="PRINTS" id="PR00133">
    <property type="entry name" value="GLHYDRLASE3"/>
</dbReference>
<evidence type="ECO:0000259" key="6">
    <source>
        <dbReference type="Pfam" id="PF00933"/>
    </source>
</evidence>